<sequence length="254" mass="30417">MKRENIHIRDKYFFIFDSIPEPIFLLDKDNKIQNINESTKKLLKSSNEINKIIDKDNKLLWIKEELNFFKDGEYTEISFIRKFLSINDELYFKIKLKKINIEKTIYTILMLSDITYSRKLEIELKKNKNLFKEITENIKMLNVTVNKSIEDIQFLSNNINSNNLENKKLIEEKFIKVCEAFILNMKSNIKNFNFSCLELEVDSFKEFIKYNTQFNNIYLISNIIKYKIVNQDINGIIDNFNKLQDEISKIKSQL</sequence>
<accession>A0A6M0RDT3</accession>
<dbReference type="AlphaFoldDB" id="A0A6M0RDT3"/>
<evidence type="ECO:0000313" key="3">
    <source>
        <dbReference type="Proteomes" id="UP000473885"/>
    </source>
</evidence>
<gene>
    <name evidence="2" type="ORF">FDF74_12485</name>
</gene>
<evidence type="ECO:0000256" key="1">
    <source>
        <dbReference type="SAM" id="Coils"/>
    </source>
</evidence>
<dbReference type="Proteomes" id="UP000473885">
    <property type="component" value="Unassembled WGS sequence"/>
</dbReference>
<feature type="coiled-coil region" evidence="1">
    <location>
        <begin position="117"/>
        <end position="172"/>
    </location>
</feature>
<protein>
    <recommendedName>
        <fullName evidence="4">PAS domain-containing protein</fullName>
    </recommendedName>
</protein>
<name>A0A6M0RDT3_9CLOT</name>
<comment type="caution">
    <text evidence="2">The sequence shown here is derived from an EMBL/GenBank/DDBJ whole genome shotgun (WGS) entry which is preliminary data.</text>
</comment>
<organism evidence="2 3">
    <name type="scientific">Clostridium niameyense</name>
    <dbReference type="NCBI Taxonomy" id="1622073"/>
    <lineage>
        <taxon>Bacteria</taxon>
        <taxon>Bacillati</taxon>
        <taxon>Bacillota</taxon>
        <taxon>Clostridia</taxon>
        <taxon>Eubacteriales</taxon>
        <taxon>Clostridiaceae</taxon>
        <taxon>Clostridium</taxon>
    </lineage>
</organism>
<proteinExistence type="predicted"/>
<dbReference type="Gene3D" id="3.30.450.20">
    <property type="entry name" value="PAS domain"/>
    <property type="match status" value="1"/>
</dbReference>
<dbReference type="RefSeq" id="WP_163249987.1">
    <property type="nucleotide sequence ID" value="NZ_SXDP01000018.1"/>
</dbReference>
<evidence type="ECO:0008006" key="4">
    <source>
        <dbReference type="Google" id="ProtNLM"/>
    </source>
</evidence>
<reference evidence="2 3" key="1">
    <citation type="submission" date="2019-04" db="EMBL/GenBank/DDBJ databases">
        <title>Genome sequencing of Clostridium botulinum Groups I-IV and Clostridium butyricum.</title>
        <authorList>
            <person name="Brunt J."/>
            <person name="Van Vliet A.H.M."/>
            <person name="Stringer S.C."/>
            <person name="Carter A.T."/>
            <person name="Peck M.W."/>
        </authorList>
    </citation>
    <scope>NUCLEOTIDE SEQUENCE [LARGE SCALE GENOMIC DNA]</scope>
    <source>
        <strain evidence="2 3">IFR 18/094</strain>
    </source>
</reference>
<keyword evidence="1" id="KW-0175">Coiled coil</keyword>
<evidence type="ECO:0000313" key="2">
    <source>
        <dbReference type="EMBL" id="NEZ47997.1"/>
    </source>
</evidence>
<dbReference type="EMBL" id="SXDP01000018">
    <property type="protein sequence ID" value="NEZ47997.1"/>
    <property type="molecule type" value="Genomic_DNA"/>
</dbReference>
<keyword evidence="3" id="KW-1185">Reference proteome</keyword>